<dbReference type="Proteomes" id="UP000052167">
    <property type="component" value="Unassembled WGS sequence"/>
</dbReference>
<proteinExistence type="predicted"/>
<evidence type="ECO:0000313" key="3">
    <source>
        <dbReference type="Proteomes" id="UP000052167"/>
    </source>
</evidence>
<dbReference type="RefSeq" id="WP_037169195.1">
    <property type="nucleotide sequence ID" value="NZ_JOKI01000033.1"/>
</dbReference>
<gene>
    <name evidence="2" type="ORF">GV68_17735</name>
</gene>
<evidence type="ECO:0000313" key="2">
    <source>
        <dbReference type="EMBL" id="KEQ03124.1"/>
    </source>
</evidence>
<dbReference type="OrthoDB" id="7406133at2"/>
<sequence length="207" mass="23415">MFELISANSDLLNLIANWAMVLIWVVYLQVFLRSFRRQTLPKIVINRAAGSSLDAACFVSNMSSDAIYVESVLVELECGEKRLATAVTDFEPCDGESDNPDPKLRTYQGTLPPSHYTSLGTFEYLITSVCRRTGHDVDVLKSSSPILVEITILADYASENLLIGARREFRATWVDGHWKLKAETPDTHQIRSPRERRRIYSMLADLE</sequence>
<protein>
    <submittedName>
        <fullName evidence="2">Uncharacterized protein</fullName>
    </submittedName>
</protein>
<reference evidence="2 3" key="1">
    <citation type="submission" date="2014-06" db="EMBL/GenBank/DDBJ databases">
        <title>Rhizobium pelagicum/R2-400B4.</title>
        <authorList>
            <person name="Kimes N.E."/>
            <person name="Lopez-Perez M."/>
        </authorList>
    </citation>
    <scope>NUCLEOTIDE SEQUENCE [LARGE SCALE GENOMIC DNA]</scope>
    <source>
        <strain evidence="2 3">R2-400B4</strain>
    </source>
</reference>
<dbReference type="EMBL" id="JOKJ01000037">
    <property type="protein sequence ID" value="KEQ03124.1"/>
    <property type="molecule type" value="Genomic_DNA"/>
</dbReference>
<evidence type="ECO:0000256" key="1">
    <source>
        <dbReference type="SAM" id="Phobius"/>
    </source>
</evidence>
<dbReference type="AlphaFoldDB" id="A0A922T9L5"/>
<keyword evidence="1" id="KW-1133">Transmembrane helix</keyword>
<name>A0A922T9L5_9HYPH</name>
<organism evidence="2 3">
    <name type="scientific">Pseudorhizobium pelagicum</name>
    <dbReference type="NCBI Taxonomy" id="1509405"/>
    <lineage>
        <taxon>Bacteria</taxon>
        <taxon>Pseudomonadati</taxon>
        <taxon>Pseudomonadota</taxon>
        <taxon>Alphaproteobacteria</taxon>
        <taxon>Hyphomicrobiales</taxon>
        <taxon>Rhizobiaceae</taxon>
        <taxon>Rhizobium/Agrobacterium group</taxon>
        <taxon>Pseudorhizobium</taxon>
    </lineage>
</organism>
<comment type="caution">
    <text evidence="2">The sequence shown here is derived from an EMBL/GenBank/DDBJ whole genome shotgun (WGS) entry which is preliminary data.</text>
</comment>
<accession>A0A922T9L5</accession>
<keyword evidence="3" id="KW-1185">Reference proteome</keyword>
<feature type="transmembrane region" description="Helical" evidence="1">
    <location>
        <begin position="12"/>
        <end position="32"/>
    </location>
</feature>
<keyword evidence="1" id="KW-0812">Transmembrane</keyword>
<keyword evidence="1" id="KW-0472">Membrane</keyword>